<dbReference type="OrthoDB" id="1054248at2759"/>
<protein>
    <submittedName>
        <fullName evidence="3">Uncharacterized membrane protein At3g27390</fullName>
    </submittedName>
</protein>
<evidence type="ECO:0000313" key="2">
    <source>
        <dbReference type="Proteomes" id="UP000087171"/>
    </source>
</evidence>
<gene>
    <name evidence="3" type="primary">LOC101505715</name>
</gene>
<dbReference type="RefSeq" id="XP_004509149.1">
    <property type="nucleotide sequence ID" value="XM_004509092.3"/>
</dbReference>
<dbReference type="KEGG" id="cam:101505715"/>
<name>A0A1S2YSE0_CICAR</name>
<feature type="transmembrane region" description="Helical" evidence="1">
    <location>
        <begin position="73"/>
        <end position="93"/>
    </location>
</feature>
<organism evidence="2 3">
    <name type="scientific">Cicer arietinum</name>
    <name type="common">Chickpea</name>
    <name type="synonym">Garbanzo</name>
    <dbReference type="NCBI Taxonomy" id="3827"/>
    <lineage>
        <taxon>Eukaryota</taxon>
        <taxon>Viridiplantae</taxon>
        <taxon>Streptophyta</taxon>
        <taxon>Embryophyta</taxon>
        <taxon>Tracheophyta</taxon>
        <taxon>Spermatophyta</taxon>
        <taxon>Magnoliopsida</taxon>
        <taxon>eudicotyledons</taxon>
        <taxon>Gunneridae</taxon>
        <taxon>Pentapetalae</taxon>
        <taxon>rosids</taxon>
        <taxon>fabids</taxon>
        <taxon>Fabales</taxon>
        <taxon>Fabaceae</taxon>
        <taxon>Papilionoideae</taxon>
        <taxon>50 kb inversion clade</taxon>
        <taxon>NPAAA clade</taxon>
        <taxon>Hologalegina</taxon>
        <taxon>IRL clade</taxon>
        <taxon>Cicereae</taxon>
        <taxon>Cicer</taxon>
    </lineage>
</organism>
<evidence type="ECO:0000313" key="3">
    <source>
        <dbReference type="RefSeq" id="XP_004509149.1"/>
    </source>
</evidence>
<feature type="transmembrane region" description="Helical" evidence="1">
    <location>
        <begin position="39"/>
        <end position="66"/>
    </location>
</feature>
<keyword evidence="1" id="KW-0812">Transmembrane</keyword>
<sequence>MEFPNSIQGWIKASYVVFSFFSAFFLGAIKGLIVGPIAALILIIGNVGVILGLFPAHVAWTVYTLFKIQIFDAALKVAILIALPALFGLWLGLGIAGSVLVAVGYGFFTPWVSTFEAFRYDNESKKFLHCIVDGTLGTIKGSCTVVRDFADMCYHSYPSYLKELRESQLPASDQCQRLRLIHVPACIIVGIMGLIVEVPLFTAIAIVKSPYLLFKGWYRLLHDLIGREGPFHETVCVPIAGLTIFVWPLVVTASILLAIFSSIFVGLYASIIVYQERSFRRGLAYIMAMVAEFDEYTNDWLYLREGTFFPKPQYRKKMVSQSSEFSTRGNSVGGSRSHTTMEPPAMFMPNLAPSRSVRETIHEVKMVQIWGNMMKYCEMRGKELLDGNVLTSADLYEWLRGKNINEAAIVGVGLPCFALLQTLLFSIKANSSGVLLLDDFEITHFNRPKDKLLDWFFNPVMVLKEQIRVIKLVEGEVRYLEKVVLFGINKQRLETWDNGSLVIPDGLRAAQIEGISRRMIGMIRGVSKLPTYRRKFRQVVKALVTHTLEKDASEKALVTRSLDIDVSEKALVTHYLEKDVSGRSSRSIVSVPSDDNV</sequence>
<dbReference type="PANTHER" id="PTHR31133">
    <property type="entry name" value="MEMBRANE PROTEIN"/>
    <property type="match status" value="1"/>
</dbReference>
<keyword evidence="2" id="KW-1185">Reference proteome</keyword>
<dbReference type="STRING" id="3827.A0A1S2YSE0"/>
<proteinExistence type="predicted"/>
<dbReference type="Proteomes" id="UP000087171">
    <property type="component" value="Chromosome Ca7"/>
</dbReference>
<feature type="transmembrane region" description="Helical" evidence="1">
    <location>
        <begin position="12"/>
        <end position="33"/>
    </location>
</feature>
<dbReference type="GeneID" id="101505715"/>
<dbReference type="PaxDb" id="3827-XP_004509149.1"/>
<feature type="transmembrane region" description="Helical" evidence="1">
    <location>
        <begin position="245"/>
        <end position="274"/>
    </location>
</feature>
<evidence type="ECO:0000256" key="1">
    <source>
        <dbReference type="SAM" id="Phobius"/>
    </source>
</evidence>
<feature type="transmembrane region" description="Helical" evidence="1">
    <location>
        <begin position="186"/>
        <end position="207"/>
    </location>
</feature>
<keyword evidence="1" id="KW-0472">Membrane</keyword>
<dbReference type="AlphaFoldDB" id="A0A1S2YSE0"/>
<reference evidence="2" key="1">
    <citation type="journal article" date="2013" name="Nat. Biotechnol.">
        <title>Draft genome sequence of chickpea (Cicer arietinum) provides a resource for trait improvement.</title>
        <authorList>
            <person name="Varshney R.K."/>
            <person name="Song C."/>
            <person name="Saxena R.K."/>
            <person name="Azam S."/>
            <person name="Yu S."/>
            <person name="Sharpe A.G."/>
            <person name="Cannon S."/>
            <person name="Baek J."/>
            <person name="Rosen B.D."/>
            <person name="Tar'an B."/>
            <person name="Millan T."/>
            <person name="Zhang X."/>
            <person name="Ramsay L.D."/>
            <person name="Iwata A."/>
            <person name="Wang Y."/>
            <person name="Nelson W."/>
            <person name="Farmer A.D."/>
            <person name="Gaur P.M."/>
            <person name="Soderlund C."/>
            <person name="Penmetsa R.V."/>
            <person name="Xu C."/>
            <person name="Bharti A.K."/>
            <person name="He W."/>
            <person name="Winter P."/>
            <person name="Zhao S."/>
            <person name="Hane J.K."/>
            <person name="Carrasquilla-Garcia N."/>
            <person name="Condie J.A."/>
            <person name="Upadhyaya H.D."/>
            <person name="Luo M.C."/>
            <person name="Thudi M."/>
            <person name="Gowda C.L."/>
            <person name="Singh N.P."/>
            <person name="Lichtenzveig J."/>
            <person name="Gali K.K."/>
            <person name="Rubio J."/>
            <person name="Nadarajan N."/>
            <person name="Dolezel J."/>
            <person name="Bansal K.C."/>
            <person name="Xu X."/>
            <person name="Edwards D."/>
            <person name="Zhang G."/>
            <person name="Kahl G."/>
            <person name="Gil J."/>
            <person name="Singh K.B."/>
            <person name="Datta S.K."/>
            <person name="Jackson S.A."/>
            <person name="Wang J."/>
            <person name="Cook D.R."/>
        </authorList>
    </citation>
    <scope>NUCLEOTIDE SEQUENCE [LARGE SCALE GENOMIC DNA]</scope>
    <source>
        <strain evidence="2">cv. CDC Frontier</strain>
    </source>
</reference>
<accession>A0A1S2YSE0</accession>
<keyword evidence="1" id="KW-1133">Transmembrane helix</keyword>
<dbReference type="InterPro" id="IPR040229">
    <property type="entry name" value="At3g27390-like"/>
</dbReference>
<dbReference type="eggNOG" id="ENOG502QS6P">
    <property type="taxonomic scope" value="Eukaryota"/>
</dbReference>
<dbReference type="PANTHER" id="PTHR31133:SF12">
    <property type="entry name" value="MEMBRANE PROTEIN"/>
    <property type="match status" value="1"/>
</dbReference>
<feature type="transmembrane region" description="Helical" evidence="1">
    <location>
        <begin position="407"/>
        <end position="427"/>
    </location>
</feature>
<reference evidence="3" key="2">
    <citation type="submission" date="2025-08" db="UniProtKB">
        <authorList>
            <consortium name="RefSeq"/>
        </authorList>
    </citation>
    <scope>IDENTIFICATION</scope>
    <source>
        <tissue evidence="3">Etiolated seedlings</tissue>
    </source>
</reference>